<dbReference type="RefSeq" id="WP_147417778.1">
    <property type="nucleotide sequence ID" value="NZ_QRIA01000017.1"/>
</dbReference>
<dbReference type="SUPFAM" id="SSF52058">
    <property type="entry name" value="L domain-like"/>
    <property type="match status" value="1"/>
</dbReference>
<dbReference type="SUPFAM" id="SSF49373">
    <property type="entry name" value="Invasin/intimin cell-adhesion fragments"/>
    <property type="match status" value="1"/>
</dbReference>
<dbReference type="InterPro" id="IPR003343">
    <property type="entry name" value="Big_2"/>
</dbReference>
<gene>
    <name evidence="5" type="ORF">DW270_12235</name>
</gene>
<dbReference type="Pfam" id="PF13306">
    <property type="entry name" value="LRR_5"/>
    <property type="match status" value="3"/>
</dbReference>
<dbReference type="Gene3D" id="2.60.40.4270">
    <property type="entry name" value="Listeria-Bacteroides repeat domain"/>
    <property type="match status" value="1"/>
</dbReference>
<dbReference type="InterPro" id="IPR042229">
    <property type="entry name" value="Listeria/Bacterioides_rpt_sf"/>
</dbReference>
<evidence type="ECO:0000256" key="1">
    <source>
        <dbReference type="ARBA" id="ARBA00004196"/>
    </source>
</evidence>
<dbReference type="SUPFAM" id="SSF49785">
    <property type="entry name" value="Galactose-binding domain-like"/>
    <property type="match status" value="1"/>
</dbReference>
<accession>A0A414SD55</accession>
<dbReference type="PANTHER" id="PTHR45661:SF3">
    <property type="entry name" value="IG-LIKE DOMAIN-CONTAINING PROTEIN"/>
    <property type="match status" value="1"/>
</dbReference>
<dbReference type="Gene3D" id="2.60.40.1080">
    <property type="match status" value="1"/>
</dbReference>
<dbReference type="InterPro" id="IPR053139">
    <property type="entry name" value="Surface_bspA-like"/>
</dbReference>
<dbReference type="InterPro" id="IPR032675">
    <property type="entry name" value="LRR_dom_sf"/>
</dbReference>
<proteinExistence type="predicted"/>
<dbReference type="SMART" id="SM00635">
    <property type="entry name" value="BID_2"/>
    <property type="match status" value="1"/>
</dbReference>
<dbReference type="InterPro" id="IPR013378">
    <property type="entry name" value="InlB-like_B-rpt"/>
</dbReference>
<feature type="non-terminal residue" evidence="5">
    <location>
        <position position="1421"/>
    </location>
</feature>
<evidence type="ECO:0000313" key="5">
    <source>
        <dbReference type="EMBL" id="RHG17042.1"/>
    </source>
</evidence>
<dbReference type="InterPro" id="IPR008964">
    <property type="entry name" value="Invasin/intimin_cell_adhesion"/>
</dbReference>
<dbReference type="GO" id="GO:0030313">
    <property type="term" value="C:cell envelope"/>
    <property type="evidence" value="ECO:0007669"/>
    <property type="project" value="UniProtKB-SubCell"/>
</dbReference>
<dbReference type="Pfam" id="PF02368">
    <property type="entry name" value="Big_2"/>
    <property type="match status" value="1"/>
</dbReference>
<dbReference type="PROSITE" id="PS50022">
    <property type="entry name" value="FA58C_3"/>
    <property type="match status" value="1"/>
</dbReference>
<dbReference type="Pfam" id="PF09479">
    <property type="entry name" value="Flg_new"/>
    <property type="match status" value="2"/>
</dbReference>
<keyword evidence="2" id="KW-0378">Hydrolase</keyword>
<keyword evidence="3" id="KW-0732">Signal</keyword>
<evidence type="ECO:0000313" key="6">
    <source>
        <dbReference type="Proteomes" id="UP000285697"/>
    </source>
</evidence>
<comment type="subcellular location">
    <subcellularLocation>
        <location evidence="1">Cell envelope</location>
    </subcellularLocation>
</comment>
<dbReference type="EMBL" id="QRIA01000017">
    <property type="protein sequence ID" value="RHG17042.1"/>
    <property type="molecule type" value="Genomic_DNA"/>
</dbReference>
<organism evidence="5 6">
    <name type="scientific">Mediterraneibacter gnavus</name>
    <name type="common">Ruminococcus gnavus</name>
    <dbReference type="NCBI Taxonomy" id="33038"/>
    <lineage>
        <taxon>Bacteria</taxon>
        <taxon>Bacillati</taxon>
        <taxon>Bacillota</taxon>
        <taxon>Clostridia</taxon>
        <taxon>Lachnospirales</taxon>
        <taxon>Lachnospiraceae</taxon>
        <taxon>Mediterraneibacter</taxon>
    </lineage>
</organism>
<dbReference type="Pfam" id="PF00754">
    <property type="entry name" value="F5_F8_type_C"/>
    <property type="match status" value="1"/>
</dbReference>
<evidence type="ECO:0000259" key="4">
    <source>
        <dbReference type="PROSITE" id="PS50022"/>
    </source>
</evidence>
<dbReference type="PANTHER" id="PTHR45661">
    <property type="entry name" value="SURFACE ANTIGEN"/>
    <property type="match status" value="1"/>
</dbReference>
<dbReference type="Proteomes" id="UP000285697">
    <property type="component" value="Unassembled WGS sequence"/>
</dbReference>
<keyword evidence="2" id="KW-0326">Glycosidase</keyword>
<dbReference type="Gene3D" id="2.60.120.260">
    <property type="entry name" value="Galactose-binding domain-like"/>
    <property type="match status" value="1"/>
</dbReference>
<reference evidence="5 6" key="1">
    <citation type="submission" date="2018-08" db="EMBL/GenBank/DDBJ databases">
        <title>A genome reference for cultivated species of the human gut microbiota.</title>
        <authorList>
            <person name="Zou Y."/>
            <person name="Xue W."/>
            <person name="Luo G."/>
        </authorList>
    </citation>
    <scope>NUCLEOTIDE SEQUENCE [LARGE SCALE GENOMIC DNA]</scope>
    <source>
        <strain evidence="5 6">AM22-7AC</strain>
    </source>
</reference>
<dbReference type="Gene3D" id="3.80.10.10">
    <property type="entry name" value="Ribonuclease Inhibitor"/>
    <property type="match status" value="3"/>
</dbReference>
<feature type="chain" id="PRO_5019210216" description="F5/8 type C domain-containing protein" evidence="3">
    <location>
        <begin position="28"/>
        <end position="1421"/>
    </location>
</feature>
<dbReference type="InterPro" id="IPR008979">
    <property type="entry name" value="Galactose-bd-like_sf"/>
</dbReference>
<sequence>MKKKGKKGLAVAMTLAVTMTSVPTVFATDEESQLMTLPERPNEEKAKETVWKYEKLDQAPMKESVKASSENTPEQYNEGPARLAFDGSNTTAWHTAYGTHQGPYTIEWGLGDTYNVGKIDYTRKADGANGTWKNIKVEAKKADETWVEVCTKELQETAMGATTEITFEPVEATALRVTVTDSYNKEANNKYASAGEINVYKATKDVTLVDPIKILPEEGKSTTMKEGETQTMRYELTEEAQEAGGTVKWRVQEGSVLNVDENGVVTAVGEGKANVSADYRLGNTSYNAYVEITVEKIEADCVINLNGTQYTANSLEEAVKQSGQTELTSVKFESGVIRKEDFDYLKKVKRIQYTLKEFSIGDEVVLRGLDGNAIPLKAFYASYPGYSLEKVYLGKNVKGLKMNAFGMCTDISSFEAPGLEWMDGSALDRVNGLTEFSLPSLKVVESPLFGTMSNRKSNTVKLPAVTEFANDAFSELTKLTTLELGATPPTVQISGRDLEFASGVVDNLKLVIPEGALDAYKASPGYNEENNTWYGIKLSEPQEEVAVNVTVNDKAVEGASLEKAVAASGVAVDEVTSLVINSGKVTQDDLAYLKTIPEIETFEMNVGENLQLIGKNGQPTTVLSEATAVLEFAGKPSGHSRATITTITLGGITEVEYGGLNGYASAETISMPNVITVGERAFCLGEWLETLDLSSAVTIGSNAFNGCTNLENLTMNAVETLGEGSFKYTDELDNLTLPATIKTIDDIRFGICKNGNKSGAKIKILATTPPTVDRGAFDGVSSITHPATVTVPSGALAAYVAQVNPNADVTKVLKRSDTNWNHLYLREEGSSLIEYKAKCGTWADQYAYVTTGETIPAEKMAALHKDDEKNLKENEEFKGWNTKKNGNGDMITSETVVSKDMIIYPVIGEKAEEINITATVNGGEAIGAESLAKVIEKAGVDSVDVETLTVDSGTVTPEDLTTLSSLKYLTELDLNLDEDLKMVDAEGNPTTVLPSGQFKGSALEKVSLNGFTEIGASAFARSNDLETVVMSNVVTIGGSAFEETSVEVVTLPESIKSIGKNAFVGKRNGKREMHITIEATTPPTIDGSFAKHADADVTVPDGCLGNYISIDLGKPFKDSGDTKWGGLRVIDNAQKLITYHGVNSWDVMYAYVVDNTAITEGRFPTTFENGDKILSGWNTEKDGTGTSADANTVVTEDMTLYAQWSDPAVDLDVTVSYSNVNEAGEVTWTNQDVTVTLTANEPVQSIEGWTLDETQTVLTKAHDKNGTYHVTVRSADGQEKEVEYTVSGIDKKAPNIKIGGTGNGENYREIKSIAIHDPEGISYLMINETKTEINDKYKYFTDIKALGVVEGTNTAVVVDNAGNETKITFGYDKTAPTFKWIVDNNTQAQSKEVRLETSEEIQLPDEGWSLKGEENGVFVYV</sequence>
<protein>
    <recommendedName>
        <fullName evidence="4">F5/8 type C domain-containing protein</fullName>
    </recommendedName>
</protein>
<comment type="caution">
    <text evidence="5">The sequence shown here is derived from an EMBL/GenBank/DDBJ whole genome shotgun (WGS) entry which is preliminary data.</text>
</comment>
<evidence type="ECO:0000256" key="2">
    <source>
        <dbReference type="ARBA" id="ARBA00023295"/>
    </source>
</evidence>
<dbReference type="InterPro" id="IPR026906">
    <property type="entry name" value="LRR_5"/>
</dbReference>
<name>A0A414SD55_MEDGN</name>
<evidence type="ECO:0000256" key="3">
    <source>
        <dbReference type="SAM" id="SignalP"/>
    </source>
</evidence>
<feature type="domain" description="F5/8 type C" evidence="4">
    <location>
        <begin position="49"/>
        <end position="196"/>
    </location>
</feature>
<feature type="signal peptide" evidence="3">
    <location>
        <begin position="1"/>
        <end position="27"/>
    </location>
</feature>
<dbReference type="InterPro" id="IPR000421">
    <property type="entry name" value="FA58C"/>
</dbReference>
<dbReference type="GO" id="GO:0016798">
    <property type="term" value="F:hydrolase activity, acting on glycosyl bonds"/>
    <property type="evidence" value="ECO:0007669"/>
    <property type="project" value="UniProtKB-KW"/>
</dbReference>